<evidence type="ECO:0000313" key="4">
    <source>
        <dbReference type="Proteomes" id="UP000703661"/>
    </source>
</evidence>
<organism evidence="3 4">
    <name type="scientific">Entomortierella chlamydospora</name>
    <dbReference type="NCBI Taxonomy" id="101097"/>
    <lineage>
        <taxon>Eukaryota</taxon>
        <taxon>Fungi</taxon>
        <taxon>Fungi incertae sedis</taxon>
        <taxon>Mucoromycota</taxon>
        <taxon>Mortierellomycotina</taxon>
        <taxon>Mortierellomycetes</taxon>
        <taxon>Mortierellales</taxon>
        <taxon>Mortierellaceae</taxon>
        <taxon>Entomortierella</taxon>
    </lineage>
</organism>
<gene>
    <name evidence="3" type="primary">BLOC1S2</name>
    <name evidence="3" type="ORF">BGZ80_011466</name>
</gene>
<dbReference type="PANTHER" id="PTHR46479:SF1">
    <property type="entry name" value="BIOGENESIS OF LYSOSOME-RELATED ORGANELLES COMPLEX 1 SUBUNIT 2"/>
    <property type="match status" value="1"/>
</dbReference>
<dbReference type="GO" id="GO:0031083">
    <property type="term" value="C:BLOC-1 complex"/>
    <property type="evidence" value="ECO:0007669"/>
    <property type="project" value="TreeGrafter"/>
</dbReference>
<accession>A0A9P6MT91</accession>
<dbReference type="EMBL" id="JAAAID010000924">
    <property type="protein sequence ID" value="KAG0012861.1"/>
    <property type="molecule type" value="Genomic_DNA"/>
</dbReference>
<dbReference type="Pfam" id="PF10046">
    <property type="entry name" value="BLOC1_2"/>
    <property type="match status" value="1"/>
</dbReference>
<dbReference type="Proteomes" id="UP000703661">
    <property type="component" value="Unassembled WGS sequence"/>
</dbReference>
<feature type="compositionally biased region" description="Low complexity" evidence="2">
    <location>
        <begin position="30"/>
        <end position="75"/>
    </location>
</feature>
<feature type="region of interest" description="Disordered" evidence="2">
    <location>
        <begin position="1"/>
        <end position="88"/>
    </location>
</feature>
<feature type="compositionally biased region" description="Basic and acidic residues" evidence="2">
    <location>
        <begin position="77"/>
        <end position="88"/>
    </location>
</feature>
<protein>
    <submittedName>
        <fullName evidence="3">Biogenesis of lysosome- organelles complex 1 subunit 2</fullName>
    </submittedName>
</protein>
<evidence type="ECO:0000256" key="1">
    <source>
        <dbReference type="ARBA" id="ARBA00008468"/>
    </source>
</evidence>
<comment type="similarity">
    <text evidence="1">Belongs to the BLOC1S2 family.</text>
</comment>
<feature type="compositionally biased region" description="Polar residues" evidence="2">
    <location>
        <begin position="1"/>
        <end position="20"/>
    </location>
</feature>
<dbReference type="PANTHER" id="PTHR46479">
    <property type="entry name" value="BIOGENESIS OF LYSOSOME-RELATED ORGANELLES COMPLEX 1 SUBUNIT 2"/>
    <property type="match status" value="1"/>
</dbReference>
<sequence>MSPPTKSAATMALSQHQKVASASAIPRNKSFSVSPTPSSSSSSLRAQSLQSSLSQQTSNNNNNNNNSSSNTFSAAEAAKHLSEEHVARTSQDMFRKIAEYVRGEMLATGEDYKLLENMNVLTKERYSELAVVAQELMQEVGKLRTTYSDFEPYLARIDEISQQAETISNIAAELDEYTKSLETRLKRVTK</sequence>
<dbReference type="InterPro" id="IPR019269">
    <property type="entry name" value="BLOC1_su2"/>
</dbReference>
<dbReference type="AlphaFoldDB" id="A0A9P6MT91"/>
<dbReference type="GO" id="GO:0032418">
    <property type="term" value="P:lysosome localization"/>
    <property type="evidence" value="ECO:0007669"/>
    <property type="project" value="TreeGrafter"/>
</dbReference>
<reference evidence="3" key="1">
    <citation type="journal article" date="2020" name="Fungal Divers.">
        <title>Resolving the Mortierellaceae phylogeny through synthesis of multi-gene phylogenetics and phylogenomics.</title>
        <authorList>
            <person name="Vandepol N."/>
            <person name="Liber J."/>
            <person name="Desiro A."/>
            <person name="Na H."/>
            <person name="Kennedy M."/>
            <person name="Barry K."/>
            <person name="Grigoriev I.V."/>
            <person name="Miller A.N."/>
            <person name="O'Donnell K."/>
            <person name="Stajich J.E."/>
            <person name="Bonito G."/>
        </authorList>
    </citation>
    <scope>NUCLEOTIDE SEQUENCE</scope>
    <source>
        <strain evidence="3">NRRL 2769</strain>
    </source>
</reference>
<dbReference type="GO" id="GO:0000930">
    <property type="term" value="C:gamma-tubulin complex"/>
    <property type="evidence" value="ECO:0007669"/>
    <property type="project" value="TreeGrafter"/>
</dbReference>
<keyword evidence="4" id="KW-1185">Reference proteome</keyword>
<evidence type="ECO:0000313" key="3">
    <source>
        <dbReference type="EMBL" id="KAG0012861.1"/>
    </source>
</evidence>
<dbReference type="GO" id="GO:0099078">
    <property type="term" value="C:BORC complex"/>
    <property type="evidence" value="ECO:0007669"/>
    <property type="project" value="TreeGrafter"/>
</dbReference>
<evidence type="ECO:0000256" key="2">
    <source>
        <dbReference type="SAM" id="MobiDB-lite"/>
    </source>
</evidence>
<dbReference type="GO" id="GO:0043015">
    <property type="term" value="F:gamma-tubulin binding"/>
    <property type="evidence" value="ECO:0007669"/>
    <property type="project" value="TreeGrafter"/>
</dbReference>
<name>A0A9P6MT91_9FUNG</name>
<comment type="caution">
    <text evidence="3">The sequence shown here is derived from an EMBL/GenBank/DDBJ whole genome shotgun (WGS) entry which is preliminary data.</text>
</comment>
<proteinExistence type="inferred from homology"/>
<dbReference type="GO" id="GO:0016197">
    <property type="term" value="P:endosomal transport"/>
    <property type="evidence" value="ECO:0007669"/>
    <property type="project" value="TreeGrafter"/>
</dbReference>